<dbReference type="GO" id="GO:0004674">
    <property type="term" value="F:protein serine/threonine kinase activity"/>
    <property type="evidence" value="ECO:0007669"/>
    <property type="project" value="UniProtKB-KW"/>
</dbReference>
<accession>A0A7D7QXY6</accession>
<dbReference type="InterPro" id="IPR011009">
    <property type="entry name" value="Kinase-like_dom_sf"/>
</dbReference>
<keyword evidence="10" id="KW-0812">Transmembrane</keyword>
<dbReference type="FunFam" id="3.30.200.20:FF:000035">
    <property type="entry name" value="Serine/threonine protein kinase Stk1"/>
    <property type="match status" value="1"/>
</dbReference>
<reference evidence="13" key="1">
    <citation type="submission" date="2020-07" db="EMBL/GenBank/DDBJ databases">
        <title>novel species isolated from the respiratory tract of Marmot.</title>
        <authorList>
            <person name="Zhang G."/>
        </authorList>
    </citation>
    <scope>NUCLEOTIDE SEQUENCE [LARGE SCALE GENOMIC DNA]</scope>
    <source>
        <strain evidence="13">686</strain>
    </source>
</reference>
<dbReference type="EC" id="2.7.11.1" evidence="1"/>
<feature type="region of interest" description="Disordered" evidence="9">
    <location>
        <begin position="285"/>
        <end position="348"/>
    </location>
</feature>
<evidence type="ECO:0000259" key="11">
    <source>
        <dbReference type="PROSITE" id="PS50011"/>
    </source>
</evidence>
<dbReference type="Pfam" id="PF00069">
    <property type="entry name" value="Pkinase"/>
    <property type="match status" value="1"/>
</dbReference>
<feature type="domain" description="Protein kinase" evidence="11">
    <location>
        <begin position="13"/>
        <end position="280"/>
    </location>
</feature>
<evidence type="ECO:0000256" key="4">
    <source>
        <dbReference type="ARBA" id="ARBA00022741"/>
    </source>
</evidence>
<protein>
    <recommendedName>
        <fullName evidence="1">non-specific serine/threonine protein kinase</fullName>
        <ecNumber evidence="1">2.7.11.1</ecNumber>
    </recommendedName>
</protein>
<keyword evidence="2" id="KW-0723">Serine/threonine-protein kinase</keyword>
<dbReference type="SUPFAM" id="SSF56112">
    <property type="entry name" value="Protein kinase-like (PK-like)"/>
    <property type="match status" value="1"/>
</dbReference>
<evidence type="ECO:0000256" key="2">
    <source>
        <dbReference type="ARBA" id="ARBA00022527"/>
    </source>
</evidence>
<evidence type="ECO:0000313" key="12">
    <source>
        <dbReference type="EMBL" id="QMT01688.1"/>
    </source>
</evidence>
<evidence type="ECO:0000256" key="9">
    <source>
        <dbReference type="SAM" id="MobiDB-lite"/>
    </source>
</evidence>
<evidence type="ECO:0000256" key="8">
    <source>
        <dbReference type="ARBA" id="ARBA00048679"/>
    </source>
</evidence>
<gene>
    <name evidence="12" type="ORF">H1R19_00240</name>
</gene>
<keyword evidence="6" id="KW-0067">ATP-binding</keyword>
<keyword evidence="10" id="KW-1133">Transmembrane helix</keyword>
<dbReference type="KEGG" id="gji:H1R19_00240"/>
<keyword evidence="3" id="KW-0808">Transferase</keyword>
<dbReference type="CDD" id="cd14014">
    <property type="entry name" value="STKc_PknB_like"/>
    <property type="match status" value="1"/>
</dbReference>
<keyword evidence="10" id="KW-0472">Membrane</keyword>
<comment type="catalytic activity">
    <reaction evidence="8">
        <text>L-seryl-[protein] + ATP = O-phospho-L-seryl-[protein] + ADP + H(+)</text>
        <dbReference type="Rhea" id="RHEA:17989"/>
        <dbReference type="Rhea" id="RHEA-COMP:9863"/>
        <dbReference type="Rhea" id="RHEA-COMP:11604"/>
        <dbReference type="ChEBI" id="CHEBI:15378"/>
        <dbReference type="ChEBI" id="CHEBI:29999"/>
        <dbReference type="ChEBI" id="CHEBI:30616"/>
        <dbReference type="ChEBI" id="CHEBI:83421"/>
        <dbReference type="ChEBI" id="CHEBI:456216"/>
        <dbReference type="EC" id="2.7.11.1"/>
    </reaction>
</comment>
<evidence type="ECO:0000256" key="1">
    <source>
        <dbReference type="ARBA" id="ARBA00012513"/>
    </source>
</evidence>
<evidence type="ECO:0000256" key="6">
    <source>
        <dbReference type="ARBA" id="ARBA00022840"/>
    </source>
</evidence>
<dbReference type="GO" id="GO:0005524">
    <property type="term" value="F:ATP binding"/>
    <property type="evidence" value="ECO:0007669"/>
    <property type="project" value="UniProtKB-KW"/>
</dbReference>
<sequence length="529" mass="55389">MRGLVPGDVIAGYTVVRVLGSGGMGTVYLAQHPRLPRHQALKVLASALGADPSFRERFRREAELASRLDHPNIVSVQDAGVDEDLMWIAMQYVDGTDTAAMVRDAHGPLHPALIIDIIGQVASALDYAHAQGTLHRDVKPANILTTAGHSPGTRRALIGDFGVARLLSESTGLTGTGTMIGTLAYAAPELFSGEPLTPAVDVYALGCTFYELLTGAPVFPRSDQLAMMSAHLHAPVPRLTDSRPDLPSAFDDVIYRVLAKRPQDRFATCGELAAAASAALYENPARTGSGRTVAGPTVMAPTPQPPQPHSMPDHQPTVSAQAFPRRSGRPATAAGSTPGISGPHPAQLNPVPARRSAVGWITAAIVGVVVLAVVAISAILLVGKGDTATPVASRASETPVAERTPEPSSSDTSPSAGASPPTTPANLIGTWRGAVTGDQTGFDVVADISSVYPVRATVSYPQIGCSGTWTEQLPRRGGIIVNENITRGTCVTSQISLTPGSDGTLRYSSTYFSRSQNRDFVITATLRRG</sequence>
<evidence type="ECO:0000256" key="7">
    <source>
        <dbReference type="ARBA" id="ARBA00047899"/>
    </source>
</evidence>
<dbReference type="RefSeq" id="WP_219850290.1">
    <property type="nucleotide sequence ID" value="NZ_CP059491.1"/>
</dbReference>
<feature type="compositionally biased region" description="Low complexity" evidence="9">
    <location>
        <begin position="406"/>
        <end position="420"/>
    </location>
</feature>
<comment type="catalytic activity">
    <reaction evidence="7">
        <text>L-threonyl-[protein] + ATP = O-phospho-L-threonyl-[protein] + ADP + H(+)</text>
        <dbReference type="Rhea" id="RHEA:46608"/>
        <dbReference type="Rhea" id="RHEA-COMP:11060"/>
        <dbReference type="Rhea" id="RHEA-COMP:11605"/>
        <dbReference type="ChEBI" id="CHEBI:15378"/>
        <dbReference type="ChEBI" id="CHEBI:30013"/>
        <dbReference type="ChEBI" id="CHEBI:30616"/>
        <dbReference type="ChEBI" id="CHEBI:61977"/>
        <dbReference type="ChEBI" id="CHEBI:456216"/>
        <dbReference type="EC" id="2.7.11.1"/>
    </reaction>
</comment>
<dbReference type="AlphaFoldDB" id="A0A7D7QXY6"/>
<evidence type="ECO:0000313" key="13">
    <source>
        <dbReference type="Proteomes" id="UP000515663"/>
    </source>
</evidence>
<evidence type="ECO:0000256" key="10">
    <source>
        <dbReference type="SAM" id="Phobius"/>
    </source>
</evidence>
<keyword evidence="13" id="KW-1185">Reference proteome</keyword>
<feature type="region of interest" description="Disordered" evidence="9">
    <location>
        <begin position="388"/>
        <end position="426"/>
    </location>
</feature>
<dbReference type="PROSITE" id="PS50011">
    <property type="entry name" value="PROTEIN_KINASE_DOM"/>
    <property type="match status" value="1"/>
</dbReference>
<proteinExistence type="predicted"/>
<dbReference type="Gene3D" id="1.10.510.10">
    <property type="entry name" value="Transferase(Phosphotransferase) domain 1"/>
    <property type="match status" value="1"/>
</dbReference>
<keyword evidence="4" id="KW-0547">Nucleotide-binding</keyword>
<dbReference type="PANTHER" id="PTHR43289:SF6">
    <property type="entry name" value="SERINE_THREONINE-PROTEIN KINASE NEKL-3"/>
    <property type="match status" value="1"/>
</dbReference>
<dbReference type="Proteomes" id="UP000515663">
    <property type="component" value="Chromosome"/>
</dbReference>
<dbReference type="PANTHER" id="PTHR43289">
    <property type="entry name" value="MITOGEN-ACTIVATED PROTEIN KINASE KINASE KINASE 20-RELATED"/>
    <property type="match status" value="1"/>
</dbReference>
<name>A0A7D7QXY6_9ACTN</name>
<dbReference type="Gene3D" id="3.30.200.20">
    <property type="entry name" value="Phosphorylase Kinase, domain 1"/>
    <property type="match status" value="1"/>
</dbReference>
<evidence type="ECO:0000256" key="3">
    <source>
        <dbReference type="ARBA" id="ARBA00022679"/>
    </source>
</evidence>
<dbReference type="SMART" id="SM00220">
    <property type="entry name" value="S_TKc"/>
    <property type="match status" value="1"/>
</dbReference>
<feature type="transmembrane region" description="Helical" evidence="10">
    <location>
        <begin position="357"/>
        <end position="382"/>
    </location>
</feature>
<evidence type="ECO:0000256" key="5">
    <source>
        <dbReference type="ARBA" id="ARBA00022777"/>
    </source>
</evidence>
<keyword evidence="5 12" id="KW-0418">Kinase</keyword>
<dbReference type="InterPro" id="IPR000719">
    <property type="entry name" value="Prot_kinase_dom"/>
</dbReference>
<organism evidence="12 13">
    <name type="scientific">Gordonia jinghuaiqii</name>
    <dbReference type="NCBI Taxonomy" id="2758710"/>
    <lineage>
        <taxon>Bacteria</taxon>
        <taxon>Bacillati</taxon>
        <taxon>Actinomycetota</taxon>
        <taxon>Actinomycetes</taxon>
        <taxon>Mycobacteriales</taxon>
        <taxon>Gordoniaceae</taxon>
        <taxon>Gordonia</taxon>
    </lineage>
</organism>
<dbReference type="EMBL" id="CP059491">
    <property type="protein sequence ID" value="QMT01688.1"/>
    <property type="molecule type" value="Genomic_DNA"/>
</dbReference>